<evidence type="ECO:0000313" key="3">
    <source>
        <dbReference type="Proteomes" id="UP000287144"/>
    </source>
</evidence>
<evidence type="ECO:0000313" key="2">
    <source>
        <dbReference type="EMBL" id="RSL75084.1"/>
    </source>
</evidence>
<dbReference type="Proteomes" id="UP000287144">
    <property type="component" value="Unassembled WGS sequence"/>
</dbReference>
<accession>A0A428RC12</accession>
<keyword evidence="3" id="KW-1185">Reference proteome</keyword>
<feature type="region of interest" description="Disordered" evidence="1">
    <location>
        <begin position="72"/>
        <end position="95"/>
    </location>
</feature>
<gene>
    <name evidence="2" type="ORF">CEP52_017874</name>
</gene>
<organism evidence="2 3">
    <name type="scientific">Fusarium oligoseptatum</name>
    <dbReference type="NCBI Taxonomy" id="2604345"/>
    <lineage>
        <taxon>Eukaryota</taxon>
        <taxon>Fungi</taxon>
        <taxon>Dikarya</taxon>
        <taxon>Ascomycota</taxon>
        <taxon>Pezizomycotina</taxon>
        <taxon>Sordariomycetes</taxon>
        <taxon>Hypocreomycetidae</taxon>
        <taxon>Hypocreales</taxon>
        <taxon>Nectriaceae</taxon>
        <taxon>Fusarium</taxon>
        <taxon>Fusarium solani species complex</taxon>
    </lineage>
</organism>
<dbReference type="EMBL" id="NKCK01001101">
    <property type="protein sequence ID" value="RSL75084.1"/>
    <property type="molecule type" value="Genomic_DNA"/>
</dbReference>
<protein>
    <submittedName>
        <fullName evidence="2">Uncharacterized protein</fullName>
    </submittedName>
</protein>
<dbReference type="AlphaFoldDB" id="A0A428RC12"/>
<sequence>MNCSKCITVQTWKDEDFEDSEHAGDAICLRCWGHFTKRKLREHLNGPLCPYKAEQPRSRKMMMLYTIFCSGSEPPTLPPKPSEPPGHSRKRKRRLELSPLCSAASPVTSTPATLAIQPNQNLSWPDSLEKMKLDFILCPTMVLDSGARKST</sequence>
<feature type="compositionally biased region" description="Pro residues" evidence="1">
    <location>
        <begin position="75"/>
        <end position="84"/>
    </location>
</feature>
<proteinExistence type="predicted"/>
<dbReference type="STRING" id="1325735.A0A428RC12"/>
<evidence type="ECO:0000256" key="1">
    <source>
        <dbReference type="SAM" id="MobiDB-lite"/>
    </source>
</evidence>
<comment type="caution">
    <text evidence="2">The sequence shown here is derived from an EMBL/GenBank/DDBJ whole genome shotgun (WGS) entry which is preliminary data.</text>
</comment>
<reference evidence="2 3" key="1">
    <citation type="submission" date="2017-06" db="EMBL/GenBank/DDBJ databases">
        <title>Comparative genomic analysis of Ambrosia Fusariam Clade fungi.</title>
        <authorList>
            <person name="Stajich J.E."/>
            <person name="Carrillo J."/>
            <person name="Kijimoto T."/>
            <person name="Eskalen A."/>
            <person name="O'Donnell K."/>
            <person name="Kasson M."/>
        </authorList>
    </citation>
    <scope>NUCLEOTIDE SEQUENCE [LARGE SCALE GENOMIC DNA]</scope>
    <source>
        <strain evidence="2 3">NRRL62579</strain>
    </source>
</reference>
<name>A0A428RC12_9HYPO</name>